<protein>
    <submittedName>
        <fullName evidence="2">Maleylpyruvate isomerase, mycothiol-dependent</fullName>
        <ecNumber evidence="2">5.2.1.4</ecNumber>
    </submittedName>
</protein>
<dbReference type="InterPro" id="IPR024344">
    <property type="entry name" value="MDMPI_metal-binding"/>
</dbReference>
<feature type="domain" description="Mycothiol-dependent maleylpyruvate isomerase metal-binding" evidence="1">
    <location>
        <begin position="15"/>
        <end position="150"/>
    </location>
</feature>
<dbReference type="InterPro" id="IPR017517">
    <property type="entry name" value="Maleyloyr_isom"/>
</dbReference>
<dbReference type="AlphaFoldDB" id="A0A6J4NI35"/>
<dbReference type="Gene3D" id="1.20.120.450">
    <property type="entry name" value="dinb family like domain"/>
    <property type="match status" value="1"/>
</dbReference>
<keyword evidence="2" id="KW-0670">Pyruvate</keyword>
<dbReference type="SUPFAM" id="SSF109854">
    <property type="entry name" value="DinB/YfiT-like putative metalloenzymes"/>
    <property type="match status" value="1"/>
</dbReference>
<dbReference type="EMBL" id="CADCUN010000143">
    <property type="protein sequence ID" value="CAA9387870.1"/>
    <property type="molecule type" value="Genomic_DNA"/>
</dbReference>
<evidence type="ECO:0000313" key="2">
    <source>
        <dbReference type="EMBL" id="CAA9387870.1"/>
    </source>
</evidence>
<gene>
    <name evidence="2" type="ORF">AVDCRST_MAG60-1344</name>
</gene>
<reference evidence="2" key="1">
    <citation type="submission" date="2020-02" db="EMBL/GenBank/DDBJ databases">
        <authorList>
            <person name="Meier V. D."/>
        </authorList>
    </citation>
    <scope>NUCLEOTIDE SEQUENCE</scope>
    <source>
        <strain evidence="2">AVDCRST_MAG60</strain>
    </source>
</reference>
<dbReference type="GO" id="GO:0046872">
    <property type="term" value="F:metal ion binding"/>
    <property type="evidence" value="ECO:0007669"/>
    <property type="project" value="InterPro"/>
</dbReference>
<dbReference type="EC" id="5.2.1.4" evidence="2"/>
<dbReference type="Pfam" id="PF11716">
    <property type="entry name" value="MDMPI_N"/>
    <property type="match status" value="1"/>
</dbReference>
<organism evidence="2">
    <name type="scientific">uncultured Nocardioides sp</name>
    <dbReference type="NCBI Taxonomy" id="198441"/>
    <lineage>
        <taxon>Bacteria</taxon>
        <taxon>Bacillati</taxon>
        <taxon>Actinomycetota</taxon>
        <taxon>Actinomycetes</taxon>
        <taxon>Propionibacteriales</taxon>
        <taxon>Nocardioidaceae</taxon>
        <taxon>Nocardioides</taxon>
        <taxon>environmental samples</taxon>
    </lineage>
</organism>
<dbReference type="SUPFAM" id="SSF55718">
    <property type="entry name" value="SCP-like"/>
    <property type="match status" value="1"/>
</dbReference>
<dbReference type="GO" id="GO:0050077">
    <property type="term" value="F:maleylpyruvate isomerase activity"/>
    <property type="evidence" value="ECO:0007669"/>
    <property type="project" value="UniProtKB-EC"/>
</dbReference>
<dbReference type="InterPro" id="IPR034660">
    <property type="entry name" value="DinB/YfiT-like"/>
</dbReference>
<keyword evidence="2" id="KW-0413">Isomerase</keyword>
<name>A0A6J4NI35_9ACTN</name>
<dbReference type="InterPro" id="IPR036527">
    <property type="entry name" value="SCP2_sterol-bd_dom_sf"/>
</dbReference>
<sequence length="235" mass="26096">MTTSAEPTEPELLVAANQRLVWTVDRLDDAAYARPSLLPHWTVGHVLAHVALNGEALAGALNGVTSGSGTPMYESQDSRDRDIAELGVADPAEIRGRVTASTKLFEQEAAHVPDDQWDVRIERTPGGATFRARSAVQMRLREVEIHHADLGLDYTHHDWVPWFSAQLIEYSARHDWSEPFRVLARDLARTWEIGDGEPVANVTGEAADLAWWLTGRGEYGTLTVDRDELPEVPAW</sequence>
<dbReference type="Gene3D" id="3.30.1050.20">
    <property type="match status" value="1"/>
</dbReference>
<dbReference type="NCBIfam" id="TIGR03083">
    <property type="entry name" value="maleylpyruvate isomerase family mycothiol-dependent enzyme"/>
    <property type="match status" value="1"/>
</dbReference>
<proteinExistence type="predicted"/>
<evidence type="ECO:0000259" key="1">
    <source>
        <dbReference type="Pfam" id="PF11716"/>
    </source>
</evidence>
<accession>A0A6J4NI35</accession>